<dbReference type="STRING" id="377629.TERTU_3584"/>
<keyword evidence="3" id="KW-0418">Kinase</keyword>
<dbReference type="EMBL" id="CP001614">
    <property type="protein sequence ID" value="ACR12062.1"/>
    <property type="molecule type" value="Genomic_DNA"/>
</dbReference>
<proteinExistence type="predicted"/>
<keyword evidence="3" id="KW-0808">Transferase</keyword>
<dbReference type="GO" id="GO:0043683">
    <property type="term" value="P:type IV pilus assembly"/>
    <property type="evidence" value="ECO:0007669"/>
    <property type="project" value="TreeGrafter"/>
</dbReference>
<dbReference type="OrthoDB" id="5296173at2"/>
<dbReference type="eggNOG" id="COG3166">
    <property type="taxonomic scope" value="Bacteria"/>
</dbReference>
<accession>C5BRK2</accession>
<keyword evidence="2" id="KW-0812">Transmembrane</keyword>
<name>C5BRK2_TERTT</name>
<evidence type="ECO:0000256" key="2">
    <source>
        <dbReference type="SAM" id="Phobius"/>
    </source>
</evidence>
<evidence type="ECO:0000313" key="3">
    <source>
        <dbReference type="EMBL" id="ACR12062.1"/>
    </source>
</evidence>
<dbReference type="GO" id="GO:0016301">
    <property type="term" value="F:kinase activity"/>
    <property type="evidence" value="ECO:0007669"/>
    <property type="project" value="UniProtKB-KW"/>
</dbReference>
<sequence length="186" mass="21177">MAQINLLPWREEFRQEKKKEFLTQLAGVCILAVGVAFLWVRSVDGSIQNQNARNNKLQGEINLLQKRVVEIQDLKKKRQQLLDRMKVIQDLEGKRSIIVHYFDEFARAVPDGVFVTTLSKSGNRISVEGVSESNNRVSTFMRQLDESPWFSDPNLRSVVASPADGEQASRFKMDLMAVLPNAEAEE</sequence>
<organism evidence="3 4">
    <name type="scientific">Teredinibacter turnerae (strain ATCC 39867 / T7901)</name>
    <dbReference type="NCBI Taxonomy" id="377629"/>
    <lineage>
        <taxon>Bacteria</taxon>
        <taxon>Pseudomonadati</taxon>
        <taxon>Pseudomonadota</taxon>
        <taxon>Gammaproteobacteria</taxon>
        <taxon>Cellvibrionales</taxon>
        <taxon>Cellvibrionaceae</taxon>
        <taxon>Teredinibacter</taxon>
    </lineage>
</organism>
<dbReference type="RefSeq" id="WP_015818174.1">
    <property type="nucleotide sequence ID" value="NC_012997.1"/>
</dbReference>
<gene>
    <name evidence="3" type="ordered locus">TERTU_3584</name>
</gene>
<keyword evidence="2" id="KW-1133">Transmembrane helix</keyword>
<reference evidence="3 4" key="1">
    <citation type="journal article" date="2009" name="PLoS ONE">
        <title>The complete genome of Teredinibacter turnerae T7901: an intracellular endosymbiont of marine wood-boring bivalves (shipworms).</title>
        <authorList>
            <person name="Yang J.C."/>
            <person name="Madupu R."/>
            <person name="Durkin A.S."/>
            <person name="Ekborg N.A."/>
            <person name="Pedamallu C.S."/>
            <person name="Hostetler J.B."/>
            <person name="Radune D."/>
            <person name="Toms B.S."/>
            <person name="Henrissat B."/>
            <person name="Coutinho P.M."/>
            <person name="Schwarz S."/>
            <person name="Field L."/>
            <person name="Trindade-Silva A.E."/>
            <person name="Soares C.A.G."/>
            <person name="Elshahawi S."/>
            <person name="Hanora A."/>
            <person name="Schmidt E.W."/>
            <person name="Haygood M.G."/>
            <person name="Posfai J."/>
            <person name="Benner J."/>
            <person name="Madinger C."/>
            <person name="Nove J."/>
            <person name="Anton B."/>
            <person name="Chaudhary K."/>
            <person name="Foster J."/>
            <person name="Holman A."/>
            <person name="Kumar S."/>
            <person name="Lessard P.A."/>
            <person name="Luyten Y.A."/>
            <person name="Slatko B."/>
            <person name="Wood N."/>
            <person name="Wu B."/>
            <person name="Teplitski M."/>
            <person name="Mougous J.D."/>
            <person name="Ward N."/>
            <person name="Eisen J.A."/>
            <person name="Badger J.H."/>
            <person name="Distel D.L."/>
        </authorList>
    </citation>
    <scope>NUCLEOTIDE SEQUENCE [LARGE SCALE GENOMIC DNA]</scope>
    <source>
        <strain evidence="4">ATCC 39867 / T7901</strain>
    </source>
</reference>
<protein>
    <submittedName>
        <fullName evidence="3">Periplasmic sensor signal transduction histidine kinase</fullName>
    </submittedName>
</protein>
<dbReference type="PANTHER" id="PTHR40278:SF2">
    <property type="entry name" value="TYPE IV PILUS INNER MEMBRANE COMPONENT PILN"/>
    <property type="match status" value="1"/>
</dbReference>
<keyword evidence="1" id="KW-0175">Coiled coil</keyword>
<dbReference type="InterPro" id="IPR007813">
    <property type="entry name" value="PilN"/>
</dbReference>
<feature type="coiled-coil region" evidence="1">
    <location>
        <begin position="47"/>
        <end position="91"/>
    </location>
</feature>
<evidence type="ECO:0000256" key="1">
    <source>
        <dbReference type="SAM" id="Coils"/>
    </source>
</evidence>
<dbReference type="Proteomes" id="UP000009080">
    <property type="component" value="Chromosome"/>
</dbReference>
<keyword evidence="2" id="KW-0472">Membrane</keyword>
<dbReference type="KEGG" id="ttu:TERTU_3584"/>
<dbReference type="Pfam" id="PF05137">
    <property type="entry name" value="PilN"/>
    <property type="match status" value="1"/>
</dbReference>
<dbReference type="HOGENOM" id="CLU_081304_1_2_6"/>
<dbReference type="PANTHER" id="PTHR40278">
    <property type="entry name" value="DNA UTILIZATION PROTEIN HOFN"/>
    <property type="match status" value="1"/>
</dbReference>
<dbReference type="InterPro" id="IPR052534">
    <property type="entry name" value="Extracell_DNA_Util/SecSys_Comp"/>
</dbReference>
<dbReference type="AlphaFoldDB" id="C5BRK2"/>
<evidence type="ECO:0000313" key="4">
    <source>
        <dbReference type="Proteomes" id="UP000009080"/>
    </source>
</evidence>
<dbReference type="GO" id="GO:0043107">
    <property type="term" value="P:type IV pilus-dependent motility"/>
    <property type="evidence" value="ECO:0007669"/>
    <property type="project" value="TreeGrafter"/>
</dbReference>
<feature type="transmembrane region" description="Helical" evidence="2">
    <location>
        <begin position="21"/>
        <end position="40"/>
    </location>
</feature>
<keyword evidence="4" id="KW-1185">Reference proteome</keyword>